<evidence type="ECO:0000256" key="1">
    <source>
        <dbReference type="SAM" id="Phobius"/>
    </source>
</evidence>
<accession>A0A837I9Y8</accession>
<comment type="caution">
    <text evidence="2">The sequence shown here is derived from an EMBL/GenBank/DDBJ whole genome shotgun (WGS) entry which is preliminary data.</text>
</comment>
<evidence type="ECO:0000313" key="3">
    <source>
        <dbReference type="Proteomes" id="UP000033815"/>
    </source>
</evidence>
<proteinExistence type="predicted"/>
<keyword evidence="1" id="KW-0812">Transmembrane</keyword>
<organism evidence="2 3">
    <name type="scientific">Candidatus Nomurabacteria bacterium GW2011_GWB1_44_12</name>
    <dbReference type="NCBI Taxonomy" id="1618748"/>
    <lineage>
        <taxon>Bacteria</taxon>
        <taxon>Candidatus Nomuraibacteriota</taxon>
    </lineage>
</organism>
<feature type="transmembrane region" description="Helical" evidence="1">
    <location>
        <begin position="6"/>
        <end position="29"/>
    </location>
</feature>
<dbReference type="Proteomes" id="UP000033815">
    <property type="component" value="Unassembled WGS sequence"/>
</dbReference>
<name>A0A837I9Y8_9BACT</name>
<keyword evidence="1" id="KW-1133">Transmembrane helix</keyword>
<reference evidence="2 3" key="1">
    <citation type="journal article" date="2015" name="Nature">
        <title>rRNA introns, odd ribosomes, and small enigmatic genomes across a large radiation of phyla.</title>
        <authorList>
            <person name="Brown C.T."/>
            <person name="Hug L.A."/>
            <person name="Thomas B.C."/>
            <person name="Sharon I."/>
            <person name="Castelle C.J."/>
            <person name="Singh A."/>
            <person name="Wilkins M.J."/>
            <person name="Williams K.H."/>
            <person name="Banfield J.F."/>
        </authorList>
    </citation>
    <scope>NUCLEOTIDE SEQUENCE [LARGE SCALE GENOMIC DNA]</scope>
</reference>
<sequence>MDINIALTLGGVMAILVGAALGYLLRWFVASRPEGRGVWTRASRGGA</sequence>
<dbReference type="EMBL" id="LCHP01000004">
    <property type="protein sequence ID" value="KKT36903.1"/>
    <property type="molecule type" value="Genomic_DNA"/>
</dbReference>
<dbReference type="AlphaFoldDB" id="A0A837I9Y8"/>
<gene>
    <name evidence="2" type="ORF">UW25_C0004G0231</name>
</gene>
<protein>
    <submittedName>
        <fullName evidence="2">Uncharacterized protein</fullName>
    </submittedName>
</protein>
<evidence type="ECO:0000313" key="2">
    <source>
        <dbReference type="EMBL" id="KKT36903.1"/>
    </source>
</evidence>
<keyword evidence="1" id="KW-0472">Membrane</keyword>